<protein>
    <recommendedName>
        <fullName evidence="5">DUF4794 domain-containing protein</fullName>
    </recommendedName>
</protein>
<feature type="signal peptide" evidence="2">
    <location>
        <begin position="1"/>
        <end position="20"/>
    </location>
</feature>
<keyword evidence="4" id="KW-1185">Reference proteome</keyword>
<dbReference type="EMBL" id="KQ414663">
    <property type="protein sequence ID" value="KOC65326.1"/>
    <property type="molecule type" value="Genomic_DNA"/>
</dbReference>
<name>A0A0L7R3G9_9HYME</name>
<gene>
    <name evidence="3" type="ORF">WH47_09905</name>
</gene>
<reference evidence="3 4" key="1">
    <citation type="submission" date="2015-07" db="EMBL/GenBank/DDBJ databases">
        <title>The genome of Habropoda laboriosa.</title>
        <authorList>
            <person name="Pan H."/>
            <person name="Kapheim K."/>
        </authorList>
    </citation>
    <scope>NUCLEOTIDE SEQUENCE [LARGE SCALE GENOMIC DNA]</scope>
    <source>
        <strain evidence="3">0110345459</strain>
    </source>
</reference>
<sequence length="375" mass="40377">MQSGIVFVTVAAVLLQNGHAGFVSLKMPYPNPAGVSYINNIAPQAHFAYSLPGKVEAQHIGYAAAQVPAVAAVPYVQHIPTVSHVPVTKYEAQPAFLEKQIDVVRRPAIQQQFFDIEERVVVRPVGSAVVELDQPTSRIPKGPAVIESVNQPSEETSVSQSSIFASSGSPKDNETIVVENADCVNVNDQGQFSKAGARTAVQVNSNSEFSSGAFVAHDPVPNVVISPNSSPEEDKKNQNRLIELLTARGNVAEIGSGLFGLDKFNDSEAGQFRGRVISATPAPDFAEPAGERVSTRRVVLNKPIETLQEVDVVEPATKIERVSVKQPTFIKTARLDHVQVHSSVPVYGKALTPTIAHAAVPLYQKTISPAYDYYH</sequence>
<dbReference type="STRING" id="597456.A0A0L7R3G9"/>
<evidence type="ECO:0000256" key="2">
    <source>
        <dbReference type="SAM" id="SignalP"/>
    </source>
</evidence>
<evidence type="ECO:0000256" key="1">
    <source>
        <dbReference type="SAM" id="MobiDB-lite"/>
    </source>
</evidence>
<evidence type="ECO:0000313" key="3">
    <source>
        <dbReference type="EMBL" id="KOC65326.1"/>
    </source>
</evidence>
<evidence type="ECO:0000313" key="4">
    <source>
        <dbReference type="Proteomes" id="UP000053825"/>
    </source>
</evidence>
<accession>A0A0L7R3G9</accession>
<proteinExistence type="predicted"/>
<dbReference type="OrthoDB" id="6630845at2759"/>
<evidence type="ECO:0008006" key="5">
    <source>
        <dbReference type="Google" id="ProtNLM"/>
    </source>
</evidence>
<organism evidence="3 4">
    <name type="scientific">Habropoda laboriosa</name>
    <dbReference type="NCBI Taxonomy" id="597456"/>
    <lineage>
        <taxon>Eukaryota</taxon>
        <taxon>Metazoa</taxon>
        <taxon>Ecdysozoa</taxon>
        <taxon>Arthropoda</taxon>
        <taxon>Hexapoda</taxon>
        <taxon>Insecta</taxon>
        <taxon>Pterygota</taxon>
        <taxon>Neoptera</taxon>
        <taxon>Endopterygota</taxon>
        <taxon>Hymenoptera</taxon>
        <taxon>Apocrita</taxon>
        <taxon>Aculeata</taxon>
        <taxon>Apoidea</taxon>
        <taxon>Anthophila</taxon>
        <taxon>Apidae</taxon>
        <taxon>Habropoda</taxon>
    </lineage>
</organism>
<feature type="chain" id="PRO_5005575026" description="DUF4794 domain-containing protein" evidence="2">
    <location>
        <begin position="21"/>
        <end position="375"/>
    </location>
</feature>
<dbReference type="AlphaFoldDB" id="A0A0L7R3G9"/>
<keyword evidence="2" id="KW-0732">Signal</keyword>
<dbReference type="Proteomes" id="UP000053825">
    <property type="component" value="Unassembled WGS sequence"/>
</dbReference>
<feature type="region of interest" description="Disordered" evidence="1">
    <location>
        <begin position="150"/>
        <end position="171"/>
    </location>
</feature>
<feature type="compositionally biased region" description="Polar residues" evidence="1">
    <location>
        <begin position="150"/>
        <end position="170"/>
    </location>
</feature>